<dbReference type="OrthoDB" id="7061936at2"/>
<dbReference type="EMBL" id="QMIF01000016">
    <property type="protein sequence ID" value="TVM31400.1"/>
    <property type="molecule type" value="Genomic_DNA"/>
</dbReference>
<dbReference type="Proteomes" id="UP000434052">
    <property type="component" value="Unassembled WGS sequence"/>
</dbReference>
<gene>
    <name evidence="1" type="ORF">DQK91_18570</name>
</gene>
<organism evidence="1 2">
    <name type="scientific">Oceanidesulfovibrio marinus</name>
    <dbReference type="NCBI Taxonomy" id="370038"/>
    <lineage>
        <taxon>Bacteria</taxon>
        <taxon>Pseudomonadati</taxon>
        <taxon>Thermodesulfobacteriota</taxon>
        <taxon>Desulfovibrionia</taxon>
        <taxon>Desulfovibrionales</taxon>
        <taxon>Desulfovibrionaceae</taxon>
        <taxon>Oceanidesulfovibrio</taxon>
    </lineage>
</organism>
<dbReference type="AlphaFoldDB" id="A0A6P1ZE50"/>
<proteinExistence type="predicted"/>
<sequence>MMLKDILCRTASAGIRIQKEDGSFPPGHNGPWHNEETPIRNTAHWILTLAKAHDITGDAVYEEALRKAGSYLASDACCPMGRTFMVFTDGAMYGGSNGLVGQAWVMEALLAMYKKFGEDRFLQLAEERALDQPWDQGLRIWRALSPQGEDMGIQWSLNQQIWFSALSRSVYQETGNEKINERVKLFSDRIPSVANFWKGFIRMRLREYLFIGRPKFFYRIMKSRVRNHLKLEARSQGYIAYSYYPLSILHNIAPELDVWHKKSFLHQFRSSLNFMEENVINYTTEDNPYAYTYHPTGFEMACILESFTDIYKGTTTPAQWVQKQLDQHYDPETDLMTRNTVDPMTLAARFYEASRIRDMDMEVHV</sequence>
<dbReference type="GO" id="GO:0005975">
    <property type="term" value="P:carbohydrate metabolic process"/>
    <property type="evidence" value="ECO:0007669"/>
    <property type="project" value="InterPro"/>
</dbReference>
<name>A0A6P1ZE50_9BACT</name>
<reference evidence="1 2" key="1">
    <citation type="submission" date="2018-06" db="EMBL/GenBank/DDBJ databases">
        <title>Complete genome of Desulfovibrio marinus P48SEP.</title>
        <authorList>
            <person name="Crispim J.S."/>
            <person name="Vidigal P.M.P."/>
            <person name="Silva L.C.F."/>
            <person name="Araujo L.C."/>
            <person name="Laguardia C.N."/>
            <person name="Dias R.S."/>
            <person name="Sousa M.P."/>
            <person name="Paula S.O."/>
            <person name="Silva C."/>
        </authorList>
    </citation>
    <scope>NUCLEOTIDE SEQUENCE [LARGE SCALE GENOMIC DNA]</scope>
    <source>
        <strain evidence="1 2">P48SEP</strain>
    </source>
</reference>
<accession>A0A6P1ZE50</accession>
<dbReference type="InterPro" id="IPR008928">
    <property type="entry name" value="6-hairpin_glycosidase_sf"/>
</dbReference>
<evidence type="ECO:0000313" key="2">
    <source>
        <dbReference type="Proteomes" id="UP000434052"/>
    </source>
</evidence>
<dbReference type="SUPFAM" id="SSF48208">
    <property type="entry name" value="Six-hairpin glycosidases"/>
    <property type="match status" value="1"/>
</dbReference>
<evidence type="ECO:0000313" key="1">
    <source>
        <dbReference type="EMBL" id="TVM31400.1"/>
    </source>
</evidence>
<protein>
    <submittedName>
        <fullName evidence="1">Uncharacterized protein</fullName>
    </submittedName>
</protein>
<dbReference type="RefSeq" id="WP_144306901.1">
    <property type="nucleotide sequence ID" value="NZ_QMIF01000016.1"/>
</dbReference>
<comment type="caution">
    <text evidence="1">The sequence shown here is derived from an EMBL/GenBank/DDBJ whole genome shotgun (WGS) entry which is preliminary data.</text>
</comment>